<reference evidence="3" key="1">
    <citation type="submission" date="2019-07" db="EMBL/GenBank/DDBJ databases">
        <title>De Novo Assembly of kiwifruit Actinidia rufa.</title>
        <authorList>
            <person name="Sugita-Konishi S."/>
            <person name="Sato K."/>
            <person name="Mori E."/>
            <person name="Abe Y."/>
            <person name="Kisaki G."/>
            <person name="Hamano K."/>
            <person name="Suezawa K."/>
            <person name="Otani M."/>
            <person name="Fukuda T."/>
            <person name="Manabe T."/>
            <person name="Gomi K."/>
            <person name="Tabuchi M."/>
            <person name="Akimitsu K."/>
            <person name="Kataoka I."/>
        </authorList>
    </citation>
    <scope>NUCLEOTIDE SEQUENCE [LARGE SCALE GENOMIC DNA]</scope>
    <source>
        <strain evidence="3">cv. Fuchu</strain>
    </source>
</reference>
<gene>
    <name evidence="2" type="ORF">Acr_00g0009840</name>
</gene>
<dbReference type="PANTHER" id="PTHR33883">
    <property type="entry name" value="WPP DOMAIN-ASSOCIATED PROTEIN"/>
    <property type="match status" value="1"/>
</dbReference>
<feature type="region of interest" description="Disordered" evidence="1">
    <location>
        <begin position="168"/>
        <end position="195"/>
    </location>
</feature>
<comment type="caution">
    <text evidence="2">The sequence shown here is derived from an EMBL/GenBank/DDBJ whole genome shotgun (WGS) entry which is preliminary data.</text>
</comment>
<protein>
    <submittedName>
        <fullName evidence="2">Uncharacterized protein</fullName>
    </submittedName>
</protein>
<dbReference type="EMBL" id="BJWL01000106">
    <property type="protein sequence ID" value="GFS30053.1"/>
    <property type="molecule type" value="Genomic_DNA"/>
</dbReference>
<feature type="compositionally biased region" description="Low complexity" evidence="1">
    <location>
        <begin position="175"/>
        <end position="186"/>
    </location>
</feature>
<organism evidence="2 3">
    <name type="scientific">Actinidia rufa</name>
    <dbReference type="NCBI Taxonomy" id="165716"/>
    <lineage>
        <taxon>Eukaryota</taxon>
        <taxon>Viridiplantae</taxon>
        <taxon>Streptophyta</taxon>
        <taxon>Embryophyta</taxon>
        <taxon>Tracheophyta</taxon>
        <taxon>Spermatophyta</taxon>
        <taxon>Magnoliopsida</taxon>
        <taxon>eudicotyledons</taxon>
        <taxon>Gunneridae</taxon>
        <taxon>Pentapetalae</taxon>
        <taxon>asterids</taxon>
        <taxon>Ericales</taxon>
        <taxon>Actinidiaceae</taxon>
        <taxon>Actinidia</taxon>
    </lineage>
</organism>
<dbReference type="InterPro" id="IPR037490">
    <property type="entry name" value="WAP"/>
</dbReference>
<evidence type="ECO:0000313" key="2">
    <source>
        <dbReference type="EMBL" id="GFS30053.1"/>
    </source>
</evidence>
<evidence type="ECO:0000313" key="3">
    <source>
        <dbReference type="Proteomes" id="UP000585474"/>
    </source>
</evidence>
<dbReference type="AlphaFoldDB" id="A0A7J0D8Z5"/>
<proteinExistence type="predicted"/>
<sequence length="258" mass="29540">MLSRDMVTKRLEELKFGIVGKDRERMERLETECRLRQTLELRERELVSLQAKLEEEEEFLGGGEGIKGGGDICDLKNSLDQQVSSIRRRLEDERSFTGGNEVPGKEGFEITLVNPQQKMIIEQMRFMNENWGELVNEITNLHRELEVLCSSNEVEVKGVKGNDSLGTSTQLCRASSEPSPEFSFVEEPTEDQDGDGSDHYVAKMIKNHELIIWRQTPRVESVEKGDSLRKAYIYQETQGPQQLGNKDPRSCCEIGRYH</sequence>
<keyword evidence="3" id="KW-1185">Reference proteome</keyword>
<dbReference type="OrthoDB" id="1868826at2759"/>
<accession>A0A7J0D8Z5</accession>
<name>A0A7J0D8Z5_9ERIC</name>
<evidence type="ECO:0000256" key="1">
    <source>
        <dbReference type="SAM" id="MobiDB-lite"/>
    </source>
</evidence>
<dbReference type="Proteomes" id="UP000585474">
    <property type="component" value="Unassembled WGS sequence"/>
</dbReference>
<dbReference type="PANTHER" id="PTHR33883:SF7">
    <property type="entry name" value="OS04G0521600 PROTEIN"/>
    <property type="match status" value="1"/>
</dbReference>